<dbReference type="RefSeq" id="WP_207862542.1">
    <property type="nucleotide sequence ID" value="NZ_JAFREP010000039.1"/>
</dbReference>
<organism evidence="1 2">
    <name type="scientific">Acanthopleuribacter pedis</name>
    <dbReference type="NCBI Taxonomy" id="442870"/>
    <lineage>
        <taxon>Bacteria</taxon>
        <taxon>Pseudomonadati</taxon>
        <taxon>Acidobacteriota</taxon>
        <taxon>Holophagae</taxon>
        <taxon>Acanthopleuribacterales</taxon>
        <taxon>Acanthopleuribacteraceae</taxon>
        <taxon>Acanthopleuribacter</taxon>
    </lineage>
</organism>
<reference evidence="1" key="1">
    <citation type="submission" date="2021-03" db="EMBL/GenBank/DDBJ databases">
        <authorList>
            <person name="Wang G."/>
        </authorList>
    </citation>
    <scope>NUCLEOTIDE SEQUENCE</scope>
    <source>
        <strain evidence="1">KCTC 12899</strain>
    </source>
</reference>
<keyword evidence="2" id="KW-1185">Reference proteome</keyword>
<dbReference type="CDD" id="cd07820">
    <property type="entry name" value="SRPBCC_3"/>
    <property type="match status" value="1"/>
</dbReference>
<protein>
    <submittedName>
        <fullName evidence="1">SRPBCC family protein</fullName>
    </submittedName>
</protein>
<dbReference type="Proteomes" id="UP000664417">
    <property type="component" value="Unassembled WGS sequence"/>
</dbReference>
<evidence type="ECO:0000313" key="1">
    <source>
        <dbReference type="EMBL" id="MBO1322569.1"/>
    </source>
</evidence>
<dbReference type="SUPFAM" id="SSF55961">
    <property type="entry name" value="Bet v1-like"/>
    <property type="match status" value="1"/>
</dbReference>
<accession>A0A8J7QE74</accession>
<dbReference type="EMBL" id="JAFREP010000039">
    <property type="protein sequence ID" value="MBO1322569.1"/>
    <property type="molecule type" value="Genomic_DNA"/>
</dbReference>
<evidence type="ECO:0000313" key="2">
    <source>
        <dbReference type="Proteomes" id="UP000664417"/>
    </source>
</evidence>
<comment type="caution">
    <text evidence="1">The sequence shown here is derived from an EMBL/GenBank/DDBJ whole genome shotgun (WGS) entry which is preliminary data.</text>
</comment>
<dbReference type="AlphaFoldDB" id="A0A8J7QE74"/>
<gene>
    <name evidence="1" type="ORF">J3U88_29115</name>
</gene>
<dbReference type="InterPro" id="IPR023393">
    <property type="entry name" value="START-like_dom_sf"/>
</dbReference>
<name>A0A8J7QE74_9BACT</name>
<proteinExistence type="predicted"/>
<sequence length="171" mass="20161">MTTHLLQREQWLNTSLDEAWAFFSSPKNLDRITPPDLRFRITSEDIDTMYAGQILTYRIKAVPGLWQNWVTEIKHVSDRAAFVDEQRFGPYQFWHHHHRFEARDGGVFMVDRVFYRLPFGPLGNLVHALYVKKKLNWIFDFRYQTLEAMFNQSTAPKSVGQAPRLDLESAV</sequence>
<dbReference type="Gene3D" id="3.30.530.20">
    <property type="match status" value="1"/>
</dbReference>